<evidence type="ECO:0000313" key="3">
    <source>
        <dbReference type="EMBL" id="KTD85822.1"/>
    </source>
</evidence>
<proteinExistence type="predicted"/>
<dbReference type="InterPro" id="IPR051804">
    <property type="entry name" value="Carb_Metab_Reg_Kinase/Isom"/>
</dbReference>
<dbReference type="GO" id="GO:0046872">
    <property type="term" value="F:metal ion binding"/>
    <property type="evidence" value="ECO:0007669"/>
    <property type="project" value="UniProtKB-KW"/>
</dbReference>
<sequence length="605" mass="69979">MFEKRPINPIRFIQQMKPDTVTPYAKDGVQRGFEAILSPLLQQAAMNSTSVIHVAIDGTHGADYQHVLARIIDVLEQEGHKTLLIGTNSFMKTSEELRTFFEANITDNRAFGYFSDAKIGDYFIPEAQDKIDSFKNQIQLPVHQTTFIITFGPGAYWLGKGNYDLTYFLDVSREYQQMEHKAHLLNFGFSWNRDVVEKYKICLFVEWPVLETYRKEVLNSIHYYVDMNEPECPKLTTVFTLRQMIADIAKSPMRVKPFFAPGIWGGQYLKKFAELPKEWANCAWSFEPIAPENSILVKYNDELIEIPFLMVMHYEHPAILGNRIVGLFGDYFPIRFDYLDTIDGDSLSCQVHPKQEYIRETFNEFMAQQESYYIMENLENTSVFLGLTEHCTKEEFFNAVHHAQETGEPIQITDFVNQYEANKGDLFLIPTGTVHASGKNNLVLEISSTTWWFTFKIYDFLRKGMDGKPRPINIDHAFDNIDFDKRTAWVEGNLIPTPSLLQKQGINEEYVLGQREDLLFYVHRVHLHDTWEDHTNNEMVMYNLVEGEKVRIVSCADESIYVELQYAESYILPAVFSAYKIINIGNKPCKLVKAGVSKAWDVSLL</sequence>
<dbReference type="SUPFAM" id="SSF51182">
    <property type="entry name" value="RmlC-like cupins"/>
    <property type="match status" value="1"/>
</dbReference>
<reference evidence="3 4" key="1">
    <citation type="journal article" date="2015" name="Int. Biodeterior. Biodegradation">
        <title>Physiological and genetic screening methods for the isolation of methyl tert-butyl ether-degrading bacteria for bioremediation purposes.</title>
        <authorList>
            <person name="Guisado I.M."/>
            <person name="Purswani J."/>
            <person name="Gonzalez Lopez J."/>
            <person name="Pozo C."/>
        </authorList>
    </citation>
    <scope>NUCLEOTIDE SEQUENCE [LARGE SCALE GENOMIC DNA]</scope>
    <source>
        <strain evidence="3 4">SH7</strain>
    </source>
</reference>
<dbReference type="GO" id="GO:0016853">
    <property type="term" value="F:isomerase activity"/>
    <property type="evidence" value="ECO:0007669"/>
    <property type="project" value="UniProtKB-KW"/>
</dbReference>
<evidence type="ECO:0000256" key="1">
    <source>
        <dbReference type="ARBA" id="ARBA00022723"/>
    </source>
</evidence>
<organism evidence="3 4">
    <name type="scientific">Paenibacillus etheri</name>
    <dbReference type="NCBI Taxonomy" id="1306852"/>
    <lineage>
        <taxon>Bacteria</taxon>
        <taxon>Bacillati</taxon>
        <taxon>Bacillota</taxon>
        <taxon>Bacilli</taxon>
        <taxon>Bacillales</taxon>
        <taxon>Paenibacillaceae</taxon>
        <taxon>Paenibacillus</taxon>
    </lineage>
</organism>
<evidence type="ECO:0000313" key="4">
    <source>
        <dbReference type="Proteomes" id="UP000054709"/>
    </source>
</evidence>
<dbReference type="AlphaFoldDB" id="A0A0W1AX11"/>
<keyword evidence="2" id="KW-0862">Zinc</keyword>
<accession>A0A0W1AX11</accession>
<dbReference type="OrthoDB" id="9808275at2"/>
<comment type="caution">
    <text evidence="3">The sequence shown here is derived from an EMBL/GenBank/DDBJ whole genome shotgun (WGS) entry which is preliminary data.</text>
</comment>
<dbReference type="CDD" id="cd07010">
    <property type="entry name" value="cupin_PMI_type_I_N_bac"/>
    <property type="match status" value="1"/>
</dbReference>
<evidence type="ECO:0000256" key="2">
    <source>
        <dbReference type="ARBA" id="ARBA00022833"/>
    </source>
</evidence>
<dbReference type="Gene3D" id="2.60.120.10">
    <property type="entry name" value="Jelly Rolls"/>
    <property type="match status" value="1"/>
</dbReference>
<gene>
    <name evidence="3" type="ORF">UQ64_20300</name>
</gene>
<dbReference type="EMBL" id="LCZJ02000026">
    <property type="protein sequence ID" value="KTD85822.1"/>
    <property type="molecule type" value="Genomic_DNA"/>
</dbReference>
<name>A0A0W1AX11_9BACL</name>
<dbReference type="Proteomes" id="UP000054709">
    <property type="component" value="Unassembled WGS sequence"/>
</dbReference>
<dbReference type="PANTHER" id="PTHR42742">
    <property type="entry name" value="TRANSCRIPTIONAL REPRESSOR MPRA"/>
    <property type="match status" value="1"/>
</dbReference>
<dbReference type="RefSeq" id="WP_060624693.1">
    <property type="nucleotide sequence ID" value="NZ_LCZJ02000026.1"/>
</dbReference>
<keyword evidence="3" id="KW-0413">Isomerase</keyword>
<dbReference type="InterPro" id="IPR011051">
    <property type="entry name" value="RmlC_Cupin_sf"/>
</dbReference>
<dbReference type="PANTHER" id="PTHR42742:SF3">
    <property type="entry name" value="FRUCTOKINASE"/>
    <property type="match status" value="1"/>
</dbReference>
<keyword evidence="4" id="KW-1185">Reference proteome</keyword>
<dbReference type="InterPro" id="IPR014710">
    <property type="entry name" value="RmlC-like_jellyroll"/>
</dbReference>
<keyword evidence="1" id="KW-0479">Metal-binding</keyword>
<protein>
    <submittedName>
        <fullName evidence="3">Mannose-6-phosphate isomerase</fullName>
    </submittedName>
</protein>